<feature type="compositionally biased region" description="Acidic residues" evidence="1">
    <location>
        <begin position="243"/>
        <end position="260"/>
    </location>
</feature>
<dbReference type="STRING" id="363999.A0A439D0N7"/>
<feature type="region of interest" description="Disordered" evidence="1">
    <location>
        <begin position="198"/>
        <end position="269"/>
    </location>
</feature>
<evidence type="ECO:0000256" key="1">
    <source>
        <dbReference type="SAM" id="MobiDB-lite"/>
    </source>
</evidence>
<organism evidence="2 3">
    <name type="scientific">Xylaria grammica</name>
    <dbReference type="NCBI Taxonomy" id="363999"/>
    <lineage>
        <taxon>Eukaryota</taxon>
        <taxon>Fungi</taxon>
        <taxon>Dikarya</taxon>
        <taxon>Ascomycota</taxon>
        <taxon>Pezizomycotina</taxon>
        <taxon>Sordariomycetes</taxon>
        <taxon>Xylariomycetidae</taxon>
        <taxon>Xylariales</taxon>
        <taxon>Xylariaceae</taxon>
        <taxon>Xylaria</taxon>
    </lineage>
</organism>
<feature type="region of interest" description="Disordered" evidence="1">
    <location>
        <begin position="307"/>
        <end position="431"/>
    </location>
</feature>
<feature type="compositionally biased region" description="Basic and acidic residues" evidence="1">
    <location>
        <begin position="362"/>
        <end position="373"/>
    </location>
</feature>
<dbReference type="EMBL" id="RYZI01000234">
    <property type="protein sequence ID" value="RWA07821.1"/>
    <property type="molecule type" value="Genomic_DNA"/>
</dbReference>
<feature type="region of interest" description="Disordered" evidence="1">
    <location>
        <begin position="716"/>
        <end position="742"/>
    </location>
</feature>
<name>A0A439D0N7_9PEZI</name>
<reference evidence="2 3" key="1">
    <citation type="submission" date="2018-12" db="EMBL/GenBank/DDBJ databases">
        <title>Draft genome sequence of Xylaria grammica IHI A82.</title>
        <authorList>
            <person name="Buettner E."/>
            <person name="Kellner H."/>
        </authorList>
    </citation>
    <scope>NUCLEOTIDE SEQUENCE [LARGE SCALE GENOMIC DNA]</scope>
    <source>
        <strain evidence="2 3">IHI A82</strain>
    </source>
</reference>
<feature type="compositionally biased region" description="Basic and acidic residues" evidence="1">
    <location>
        <begin position="407"/>
        <end position="418"/>
    </location>
</feature>
<feature type="region of interest" description="Disordered" evidence="1">
    <location>
        <begin position="152"/>
        <end position="183"/>
    </location>
</feature>
<feature type="region of interest" description="Disordered" evidence="1">
    <location>
        <begin position="540"/>
        <end position="609"/>
    </location>
</feature>
<proteinExistence type="predicted"/>
<dbReference type="Proteomes" id="UP000286045">
    <property type="component" value="Unassembled WGS sequence"/>
</dbReference>
<evidence type="ECO:0000313" key="3">
    <source>
        <dbReference type="Proteomes" id="UP000286045"/>
    </source>
</evidence>
<feature type="compositionally biased region" description="Basic residues" evidence="1">
    <location>
        <begin position="386"/>
        <end position="406"/>
    </location>
</feature>
<sequence length="922" mass="101076">MAGQSVSGGAGAADEVQQLRDEVARLRAYKAAVGNNLDQMGLDLDAAREQGWVSERAEIRANRREKKKTVRAARWEEADSNRRWIREYRKELGLPVDDPAPTPSEAAYRERIAEAKERDTAIKLRNRSRRLSQELLLAAAIGKQYREATIADHSGHNVPGSDPAVELNYKPSDARSETSMSTTEAMARSFRNWANREKANRFRSRSHSPDTAIVGSRSDSPLTDERDPSSRILGALGLIYGPEPEDESDSDFADDDDEDGLTSLTPSNISDEVKATVGAMLATAENATDNQGDWADKLAKYTVNLLNTPSGTDSAVKPVTNRPNPEGPANQESGRGRTVTKPSRGSKPSGFPTWFEINNGAKPERELKERLKNEVPVPKNFGAAVKKGRKQKKQRKQKATLPKRSKLKSEKWSSKEPNRPAAPDQSTWDPTWWRVNTEDADDGIWADKPKEYKQPTDKMETGFVKWAEQERRFPYLDERLHLHRVPTANSIIFDPATVDTHIWDPINRAVTEPKTGKREPLSLSPVTTLSLGRFLIDYLPSKDPPQLPDNPPVEEKKRPLSTVKYSMPESANKRRVAGSGLGSGLLGGSNSGNKRVSFAPTGTTKRNPMVHTNPIAAVASVHYPLKSPAAQSISKSQPDDRHDAQPYPSVGGFSAVSSLRAPPGPPTPYPGHVDTPTVALYKHAELDSISEHDTEAATEAAPSEQERVKKLDDFIRGLHDGGDSSKNENRKRPAPHASLQPPSVKRVGVVRNWGKENIASRANAARKEGVDLGLARKYGEEELKTAHPLLMSEYVAARTAVDRSAAYPTTTVHLTATARLETARSRLKAAVSGEPLPVPESPELKKVRVAGGPRPKNAPRVQKNHPVSSLAKPKGAAGSGKKAVRFQVQHEGPSDGMRDGARRALGRFGATSRRRGSFGPFR</sequence>
<feature type="compositionally biased region" description="Low complexity" evidence="1">
    <location>
        <begin position="868"/>
        <end position="881"/>
    </location>
</feature>
<gene>
    <name evidence="2" type="ORF">EKO27_g7282</name>
</gene>
<feature type="compositionally biased region" description="Pro residues" evidence="1">
    <location>
        <begin position="542"/>
        <end position="551"/>
    </location>
</feature>
<accession>A0A439D0N7</accession>
<feature type="region of interest" description="Disordered" evidence="1">
    <location>
        <begin position="848"/>
        <end position="884"/>
    </location>
</feature>
<comment type="caution">
    <text evidence="2">The sequence shown here is derived from an EMBL/GenBank/DDBJ whole genome shotgun (WGS) entry which is preliminary data.</text>
</comment>
<protein>
    <submittedName>
        <fullName evidence="2">Uncharacterized protein</fullName>
    </submittedName>
</protein>
<feature type="compositionally biased region" description="Gly residues" evidence="1">
    <location>
        <begin position="579"/>
        <end position="590"/>
    </location>
</feature>
<dbReference type="AlphaFoldDB" id="A0A439D0N7"/>
<feature type="region of interest" description="Disordered" evidence="1">
    <location>
        <begin position="628"/>
        <end position="670"/>
    </location>
</feature>
<feature type="compositionally biased region" description="Basic and acidic residues" evidence="1">
    <location>
        <begin position="716"/>
        <end position="731"/>
    </location>
</feature>
<evidence type="ECO:0000313" key="2">
    <source>
        <dbReference type="EMBL" id="RWA07821.1"/>
    </source>
</evidence>
<keyword evidence="3" id="KW-1185">Reference proteome</keyword>